<dbReference type="SUPFAM" id="SSF51905">
    <property type="entry name" value="FAD/NAD(P)-binding domain"/>
    <property type="match status" value="1"/>
</dbReference>
<evidence type="ECO:0000256" key="1">
    <source>
        <dbReference type="ARBA" id="ARBA00008609"/>
    </source>
</evidence>
<protein>
    <submittedName>
        <fullName evidence="7">FAD-dependent oxidoreductase</fullName>
    </submittedName>
</protein>
<dbReference type="InterPro" id="IPR032503">
    <property type="entry name" value="FAO_M"/>
</dbReference>
<dbReference type="Pfam" id="PF16350">
    <property type="entry name" value="FAO_M"/>
    <property type="match status" value="1"/>
</dbReference>
<reference evidence="8" key="1">
    <citation type="submission" date="2023-07" db="EMBL/GenBank/DDBJ databases">
        <title>Defluviimonas sediminis sp. nov., isolated from mangrove sediment.</title>
        <authorList>
            <person name="Liu L."/>
            <person name="Li J."/>
            <person name="Huang Y."/>
            <person name="Pan J."/>
            <person name="Li M."/>
        </authorList>
    </citation>
    <scope>NUCLEOTIDE SEQUENCE [LARGE SCALE GENOMIC DNA]</scope>
    <source>
        <strain evidence="8">FT324</strain>
    </source>
</reference>
<evidence type="ECO:0000313" key="7">
    <source>
        <dbReference type="EMBL" id="MCT8332014.1"/>
    </source>
</evidence>
<accession>A0ABT2NWM7</accession>
<dbReference type="Pfam" id="PF01571">
    <property type="entry name" value="GCV_T"/>
    <property type="match status" value="1"/>
</dbReference>
<evidence type="ECO:0000259" key="4">
    <source>
        <dbReference type="Pfam" id="PF01571"/>
    </source>
</evidence>
<dbReference type="InterPro" id="IPR006222">
    <property type="entry name" value="GCVT_N"/>
</dbReference>
<dbReference type="InterPro" id="IPR029043">
    <property type="entry name" value="GcvT/YgfZ_C"/>
</dbReference>
<dbReference type="InterPro" id="IPR013977">
    <property type="entry name" value="GcvT_C"/>
</dbReference>
<dbReference type="InterPro" id="IPR036188">
    <property type="entry name" value="FAD/NAD-bd_sf"/>
</dbReference>
<evidence type="ECO:0000313" key="8">
    <source>
        <dbReference type="Proteomes" id="UP001205601"/>
    </source>
</evidence>
<keyword evidence="2" id="KW-0560">Oxidoreductase</keyword>
<dbReference type="SUPFAM" id="SSF54373">
    <property type="entry name" value="FAD-linked reductases, C-terminal domain"/>
    <property type="match status" value="1"/>
</dbReference>
<dbReference type="Gene3D" id="3.50.50.60">
    <property type="entry name" value="FAD/NAD(P)-binding domain"/>
    <property type="match status" value="1"/>
</dbReference>
<evidence type="ECO:0000259" key="3">
    <source>
        <dbReference type="Pfam" id="PF01266"/>
    </source>
</evidence>
<gene>
    <name evidence="7" type="ORF">N5I32_21080</name>
</gene>
<dbReference type="InterPro" id="IPR027266">
    <property type="entry name" value="TrmE/GcvT-like"/>
</dbReference>
<evidence type="ECO:0000259" key="6">
    <source>
        <dbReference type="Pfam" id="PF16350"/>
    </source>
</evidence>
<dbReference type="Gene3D" id="3.30.9.10">
    <property type="entry name" value="D-Amino Acid Oxidase, subunit A, domain 2"/>
    <property type="match status" value="1"/>
</dbReference>
<dbReference type="InterPro" id="IPR006076">
    <property type="entry name" value="FAD-dep_OxRdtase"/>
</dbReference>
<feature type="domain" description="GCVT N-terminal" evidence="4">
    <location>
        <begin position="415"/>
        <end position="676"/>
    </location>
</feature>
<dbReference type="PANTHER" id="PTHR13847:SF193">
    <property type="entry name" value="PYRUVATE DEHYDROGENASE PHOSPHATASE REGULATORY SUBUNIT, MITOCHONDRIAL"/>
    <property type="match status" value="1"/>
</dbReference>
<dbReference type="EMBL" id="JAOCQF010000011">
    <property type="protein sequence ID" value="MCT8332014.1"/>
    <property type="molecule type" value="Genomic_DNA"/>
</dbReference>
<feature type="domain" description="Aminomethyltransferase C-terminal" evidence="5">
    <location>
        <begin position="691"/>
        <end position="751"/>
    </location>
</feature>
<feature type="domain" description="FAD dependent oxidoreductase" evidence="3">
    <location>
        <begin position="2"/>
        <end position="354"/>
    </location>
</feature>
<dbReference type="SUPFAM" id="SSF101790">
    <property type="entry name" value="Aminomethyltransferase beta-barrel domain"/>
    <property type="match status" value="1"/>
</dbReference>
<dbReference type="Gene3D" id="3.30.1360.120">
    <property type="entry name" value="Probable tRNA modification gtpase trme, domain 1"/>
    <property type="match status" value="1"/>
</dbReference>
<dbReference type="SUPFAM" id="SSF103025">
    <property type="entry name" value="Folate-binding domain"/>
    <property type="match status" value="1"/>
</dbReference>
<sequence length="764" mass="81116">MIGGGILGCSTAYHLVRRGWKDVVVLEKAQLTSGTSWHAAGSVGQLRSSIGITQMIGYSTQLYGRLEAETGQATGWVQCGSIRLACTPERKDELERSVMIGRSIGLDIRMISPDEVKAMIPVVSLEGVLGAIYIPTDGMINPSDVTMALAKGARMEGARIFENTKVTGFVRSGDRVTAIETTGGTIACDKVVLCGGVWAREVGRLAGVNVPLQANYNQYAITDVIPGLPRGAPDLRDPDNYIYFKEEVGGYAFGNYDQEPQAYEISPIPEDHAFHLFEPELDHFTLTVDAAVMRIPALAEVGIKRFIHGLESFTEDGMPIMGEAPELRDFFLACGFNGFGIASGGGAGKAMADWITDGQPPYDLGAADIRRFSRHHGSDQMVKQLAIDGQRRHYALARPSDEAQMARTLRRSPVYAALALAGARFTPVAGWEVAEYFDGEAGADVDDLVNGEYIAAKRSAILVDDSSRAKFAIMGPGAEAALRNLFPACPPLTKGRISTGFALTPTGGIDCEVTITPLEDDNFVLTTSASRGTYLQTFIRHGLAKVPEVRWLDVTAGTAVFVMSGPAVLEILEPLIENAIPRPGTSAIEHGYLAGAPVRLVAATPFGEPGVEVHVSSDYAAYVFEALLKGGAGGGAAGGLRLAGSRAIDRLRIENGIPAFGNEIDGRTKPCEIGVAAGTGGETAGRSLKRFLVEGSAYRPKGREGLFAGDQRVGSVTSAAFSPIADGSFVLAFVDKRFADSGLELETHDGKVKIAGCGGTHSEH</sequence>
<evidence type="ECO:0000259" key="5">
    <source>
        <dbReference type="Pfam" id="PF08669"/>
    </source>
</evidence>
<keyword evidence="8" id="KW-1185">Reference proteome</keyword>
<dbReference type="Proteomes" id="UP001205601">
    <property type="component" value="Unassembled WGS sequence"/>
</dbReference>
<proteinExistence type="inferred from homology"/>
<feature type="domain" description="FAD dependent oxidoreductase central" evidence="6">
    <location>
        <begin position="357"/>
        <end position="412"/>
    </location>
</feature>
<evidence type="ECO:0000256" key="2">
    <source>
        <dbReference type="ARBA" id="ARBA00023002"/>
    </source>
</evidence>
<dbReference type="PANTHER" id="PTHR13847">
    <property type="entry name" value="SARCOSINE DEHYDROGENASE-RELATED"/>
    <property type="match status" value="1"/>
</dbReference>
<comment type="caution">
    <text evidence="7">The sequence shown here is derived from an EMBL/GenBank/DDBJ whole genome shotgun (WGS) entry which is preliminary data.</text>
</comment>
<organism evidence="7 8">
    <name type="scientific">Albidovulum sediminis</name>
    <dbReference type="NCBI Taxonomy" id="3066345"/>
    <lineage>
        <taxon>Bacteria</taxon>
        <taxon>Pseudomonadati</taxon>
        <taxon>Pseudomonadota</taxon>
        <taxon>Alphaproteobacteria</taxon>
        <taxon>Rhodobacterales</taxon>
        <taxon>Paracoccaceae</taxon>
        <taxon>Albidovulum</taxon>
    </lineage>
</organism>
<name>A0ABT2NWM7_9RHOB</name>
<dbReference type="Pfam" id="PF08669">
    <property type="entry name" value="GCV_T_C"/>
    <property type="match status" value="1"/>
</dbReference>
<dbReference type="Pfam" id="PF01266">
    <property type="entry name" value="DAO"/>
    <property type="match status" value="1"/>
</dbReference>
<comment type="similarity">
    <text evidence="1">Belongs to the GcvT family.</text>
</comment>